<keyword evidence="2" id="KW-1185">Reference proteome</keyword>
<dbReference type="RefSeq" id="WP_307634967.1">
    <property type="nucleotide sequence ID" value="NZ_JAUSQL010000001.1"/>
</dbReference>
<evidence type="ECO:0000313" key="2">
    <source>
        <dbReference type="Proteomes" id="UP001230145"/>
    </source>
</evidence>
<sequence>MRIRREPRTLPWGPSRVKVFPGHLGRAVARRLIYNARFLLDDPGARPAWARWLPEVPFVEAIPTANSSLLTRFVGDVADDDLPQIPTAASSLPEVTAFIRAYHAAAIAWLTAADAAGAITPADVQCAISDATVGYAFGDFELICVDSLATPVQRATTDALLARFLKTVPWGAHPVAYVAAEPGRARRNIRAGEPSLSDYQWEIASQSPREMWIAYDPVNPEIFVPNPEVAIVSTCEVYGDDAGDFEVNHRAALIREDLRVYEITSTDDAAALISRYPIRLAGDPQLYDEWAGLEAPIDYVIDWEALARDWDGVRLGVPAALEVGYVPLRIRAAAGEGTGMITGWTPGSTLYVRDPVAR</sequence>
<organism evidence="1 2">
    <name type="scientific">Trueperella abortisuis</name>
    <dbReference type="NCBI Taxonomy" id="445930"/>
    <lineage>
        <taxon>Bacteria</taxon>
        <taxon>Bacillati</taxon>
        <taxon>Actinomycetota</taxon>
        <taxon>Actinomycetes</taxon>
        <taxon>Actinomycetales</taxon>
        <taxon>Actinomycetaceae</taxon>
        <taxon>Trueperella</taxon>
    </lineage>
</organism>
<name>A0ABT9PJ48_9ACTO</name>
<protein>
    <submittedName>
        <fullName evidence="1">Uncharacterized protein</fullName>
    </submittedName>
</protein>
<gene>
    <name evidence="1" type="ORF">J2S45_001410</name>
</gene>
<reference evidence="1 2" key="1">
    <citation type="submission" date="2023-07" db="EMBL/GenBank/DDBJ databases">
        <title>Sequencing the genomes of 1000 actinobacteria strains.</title>
        <authorList>
            <person name="Klenk H.-P."/>
        </authorList>
    </citation>
    <scope>NUCLEOTIDE SEQUENCE [LARGE SCALE GENOMIC DNA]</scope>
    <source>
        <strain evidence="1 2">DSM 19515</strain>
    </source>
</reference>
<accession>A0ABT9PJ48</accession>
<comment type="caution">
    <text evidence="1">The sequence shown here is derived from an EMBL/GenBank/DDBJ whole genome shotgun (WGS) entry which is preliminary data.</text>
</comment>
<dbReference type="Proteomes" id="UP001230145">
    <property type="component" value="Unassembled WGS sequence"/>
</dbReference>
<dbReference type="EMBL" id="JAUSQL010000001">
    <property type="protein sequence ID" value="MDP9832731.1"/>
    <property type="molecule type" value="Genomic_DNA"/>
</dbReference>
<evidence type="ECO:0000313" key="1">
    <source>
        <dbReference type="EMBL" id="MDP9832731.1"/>
    </source>
</evidence>
<proteinExistence type="predicted"/>